<proteinExistence type="predicted"/>
<dbReference type="EMBL" id="BMXS01000014">
    <property type="protein sequence ID" value="GGX98677.1"/>
    <property type="molecule type" value="Genomic_DNA"/>
</dbReference>
<organism evidence="1 2">
    <name type="scientific">Litchfieldella qijiaojingensis</name>
    <dbReference type="NCBI Taxonomy" id="980347"/>
    <lineage>
        <taxon>Bacteria</taxon>
        <taxon>Pseudomonadati</taxon>
        <taxon>Pseudomonadota</taxon>
        <taxon>Gammaproteobacteria</taxon>
        <taxon>Oceanospirillales</taxon>
        <taxon>Halomonadaceae</taxon>
        <taxon>Litchfieldella</taxon>
    </lineage>
</organism>
<name>A0ABQ2Z157_9GAMM</name>
<evidence type="ECO:0000313" key="2">
    <source>
        <dbReference type="Proteomes" id="UP000653056"/>
    </source>
</evidence>
<accession>A0ABQ2Z157</accession>
<comment type="caution">
    <text evidence="1">The sequence shown here is derived from an EMBL/GenBank/DDBJ whole genome shotgun (WGS) entry which is preliminary data.</text>
</comment>
<dbReference type="Proteomes" id="UP000653056">
    <property type="component" value="Unassembled WGS sequence"/>
</dbReference>
<reference evidence="2" key="1">
    <citation type="journal article" date="2019" name="Int. J. Syst. Evol. Microbiol.">
        <title>The Global Catalogue of Microorganisms (GCM) 10K type strain sequencing project: providing services to taxonomists for standard genome sequencing and annotation.</title>
        <authorList>
            <consortium name="The Broad Institute Genomics Platform"/>
            <consortium name="The Broad Institute Genome Sequencing Center for Infectious Disease"/>
            <person name="Wu L."/>
            <person name="Ma J."/>
        </authorList>
    </citation>
    <scope>NUCLEOTIDE SEQUENCE [LARGE SCALE GENOMIC DNA]</scope>
    <source>
        <strain evidence="2">KCTC 22228</strain>
    </source>
</reference>
<evidence type="ECO:0000313" key="1">
    <source>
        <dbReference type="EMBL" id="GGX98677.1"/>
    </source>
</evidence>
<keyword evidence="2" id="KW-1185">Reference proteome</keyword>
<protein>
    <submittedName>
        <fullName evidence="1">Uncharacterized protein</fullName>
    </submittedName>
</protein>
<gene>
    <name evidence="1" type="ORF">GCM10007160_27950</name>
</gene>
<sequence length="76" mass="8036">MHLMRQQLRGALALLFEVEAAVLRGVSPGMSGHTIPSMRLCPPARLGVVWSSRYEAMGAALSVDGDAYAALPLASL</sequence>